<dbReference type="PANTHER" id="PTHR34606:SF15">
    <property type="entry name" value="BON DOMAIN-CONTAINING PROTEIN"/>
    <property type="match status" value="1"/>
</dbReference>
<gene>
    <name evidence="8" type="ORF">EPA99_15660</name>
</gene>
<evidence type="ECO:0000256" key="3">
    <source>
        <dbReference type="ARBA" id="ARBA00022737"/>
    </source>
</evidence>
<evidence type="ECO:0000256" key="2">
    <source>
        <dbReference type="ARBA" id="ARBA00022729"/>
    </source>
</evidence>
<dbReference type="PROSITE" id="PS50914">
    <property type="entry name" value="BON"/>
    <property type="match status" value="1"/>
</dbReference>
<dbReference type="Gene3D" id="3.30.1340.30">
    <property type="match status" value="1"/>
</dbReference>
<dbReference type="FunFam" id="3.30.1340.30:FF:000001">
    <property type="entry name" value="Molecular chaperone OsmY"/>
    <property type="match status" value="1"/>
</dbReference>
<evidence type="ECO:0000256" key="6">
    <source>
        <dbReference type="SAM" id="SignalP"/>
    </source>
</evidence>
<protein>
    <recommendedName>
        <fullName evidence="5">Osmotically-inducible protein Y</fullName>
    </recommendedName>
</protein>
<evidence type="ECO:0000259" key="7">
    <source>
        <dbReference type="PROSITE" id="PS50914"/>
    </source>
</evidence>
<name>A0A4Q1JUF1_9GAMM</name>
<dbReference type="PANTHER" id="PTHR34606">
    <property type="entry name" value="BON DOMAIN-CONTAINING PROTEIN"/>
    <property type="match status" value="1"/>
</dbReference>
<dbReference type="InterPro" id="IPR007055">
    <property type="entry name" value="BON_dom"/>
</dbReference>
<organism evidence="8 9">
    <name type="scientific">Pseudoxanthomonas composti</name>
    <dbReference type="NCBI Taxonomy" id="2137479"/>
    <lineage>
        <taxon>Bacteria</taxon>
        <taxon>Pseudomonadati</taxon>
        <taxon>Pseudomonadota</taxon>
        <taxon>Gammaproteobacteria</taxon>
        <taxon>Lysobacterales</taxon>
        <taxon>Lysobacteraceae</taxon>
        <taxon>Pseudoxanthomonas</taxon>
    </lineage>
</organism>
<dbReference type="RefSeq" id="WP_129472177.1">
    <property type="nucleotide sequence ID" value="NZ_SAWZ01000009.1"/>
</dbReference>
<feature type="signal peptide" evidence="6">
    <location>
        <begin position="1"/>
        <end position="22"/>
    </location>
</feature>
<dbReference type="GO" id="GO:0042597">
    <property type="term" value="C:periplasmic space"/>
    <property type="evidence" value="ECO:0007669"/>
    <property type="project" value="UniProtKB-SubCell"/>
</dbReference>
<dbReference type="SMART" id="SM00749">
    <property type="entry name" value="BON"/>
    <property type="match status" value="1"/>
</dbReference>
<evidence type="ECO:0000256" key="4">
    <source>
        <dbReference type="ARBA" id="ARBA00022764"/>
    </source>
</evidence>
<keyword evidence="2 6" id="KW-0732">Signal</keyword>
<feature type="domain" description="BON" evidence="7">
    <location>
        <begin position="42"/>
        <end position="111"/>
    </location>
</feature>
<dbReference type="EMBL" id="SAWZ01000009">
    <property type="protein sequence ID" value="RXR02088.1"/>
    <property type="molecule type" value="Genomic_DNA"/>
</dbReference>
<evidence type="ECO:0000313" key="8">
    <source>
        <dbReference type="EMBL" id="RXR02088.1"/>
    </source>
</evidence>
<evidence type="ECO:0000256" key="1">
    <source>
        <dbReference type="ARBA" id="ARBA00004418"/>
    </source>
</evidence>
<reference evidence="8 9" key="1">
    <citation type="submission" date="2019-01" db="EMBL/GenBank/DDBJ databases">
        <title>Pseudoxanthomonas composti sp. nov., isolated from compost.</title>
        <authorList>
            <person name="Yang G."/>
        </authorList>
    </citation>
    <scope>NUCLEOTIDE SEQUENCE [LARGE SCALE GENOMIC DNA]</scope>
    <source>
        <strain evidence="8 9">GSS15</strain>
    </source>
</reference>
<comment type="caution">
    <text evidence="8">The sequence shown here is derived from an EMBL/GenBank/DDBJ whole genome shotgun (WGS) entry which is preliminary data.</text>
</comment>
<sequence>MKTSLISAVALTFALAGAPAFAQDHAAMQHGDKKMESEQPGTDTWITTKVKSSLLAADGVSGTDVKVETKNSVVWLSGTVGSKAEKDKAVAKAKGIEGVTKVDASKLMVSKAAR</sequence>
<dbReference type="Pfam" id="PF04972">
    <property type="entry name" value="BON"/>
    <property type="match status" value="1"/>
</dbReference>
<comment type="subcellular location">
    <subcellularLocation>
        <location evidence="1">Periplasm</location>
    </subcellularLocation>
</comment>
<evidence type="ECO:0000313" key="9">
    <source>
        <dbReference type="Proteomes" id="UP000289784"/>
    </source>
</evidence>
<dbReference type="InterPro" id="IPR051686">
    <property type="entry name" value="Lipoprotein_DolP"/>
</dbReference>
<evidence type="ECO:0000256" key="5">
    <source>
        <dbReference type="ARBA" id="ARBA00070588"/>
    </source>
</evidence>
<dbReference type="Proteomes" id="UP000289784">
    <property type="component" value="Unassembled WGS sequence"/>
</dbReference>
<accession>A0A4Q1JUF1</accession>
<dbReference type="OrthoDB" id="8910395at2"/>
<feature type="chain" id="PRO_5020363674" description="Osmotically-inducible protein Y" evidence="6">
    <location>
        <begin position="23"/>
        <end position="114"/>
    </location>
</feature>
<keyword evidence="3" id="KW-0677">Repeat</keyword>
<keyword evidence="4" id="KW-0574">Periplasm</keyword>
<dbReference type="AlphaFoldDB" id="A0A4Q1JUF1"/>
<keyword evidence="9" id="KW-1185">Reference proteome</keyword>
<dbReference type="InterPro" id="IPR014004">
    <property type="entry name" value="Transpt-assoc_nodulatn_dom_bac"/>
</dbReference>
<proteinExistence type="predicted"/>